<sequence>MARVPQLKALALIPALALAAGALAACGGDEGGTAAGGVQLIAAGKLTTCTHLPYQPFQVKQGDKIVGFDVDLVDLVAKKLNVQQNIVDIAFENIESGEAMNSGQCDLAAAGMTITDKRKQKFDFSEPYFEATQALLVKAGSPIKDFSNVAGKKIGVQSATTGADYAKEHAKGAEIVTFDDLALEEQAVKNGTVDAGVNDNGVLYDFVKTNPDTAVATEFKTNEFYGIGVKQGNSALVTAINDSLKASVSDGTYAQIYQKWFGKAPTWLPGNPTQ</sequence>
<dbReference type="SMART" id="SM00062">
    <property type="entry name" value="PBPb"/>
    <property type="match status" value="1"/>
</dbReference>
<evidence type="ECO:0000256" key="2">
    <source>
        <dbReference type="ARBA" id="ARBA00010333"/>
    </source>
</evidence>
<protein>
    <submittedName>
        <fullName evidence="7">Polar amino acid transport system substrate-binding protein</fullName>
    </submittedName>
</protein>
<name>A0A1H5QQL8_9PSEU</name>
<accession>A0A1H5QQL8</accession>
<comment type="subcellular location">
    <subcellularLocation>
        <location evidence="1">Cell envelope</location>
    </subcellularLocation>
</comment>
<feature type="domain" description="Solute-binding protein family 3/N-terminal" evidence="6">
    <location>
        <begin position="45"/>
        <end position="264"/>
    </location>
</feature>
<dbReference type="PROSITE" id="PS51257">
    <property type="entry name" value="PROKAR_LIPOPROTEIN"/>
    <property type="match status" value="1"/>
</dbReference>
<gene>
    <name evidence="7" type="ORF">SAMN05421837_104147</name>
</gene>
<dbReference type="Gene3D" id="3.40.190.10">
    <property type="entry name" value="Periplasmic binding protein-like II"/>
    <property type="match status" value="2"/>
</dbReference>
<dbReference type="Pfam" id="PF00497">
    <property type="entry name" value="SBP_bac_3"/>
    <property type="match status" value="1"/>
</dbReference>
<dbReference type="PANTHER" id="PTHR35936:SF17">
    <property type="entry name" value="ARGININE-BINDING EXTRACELLULAR PROTEIN ARTP"/>
    <property type="match status" value="1"/>
</dbReference>
<evidence type="ECO:0000256" key="4">
    <source>
        <dbReference type="RuleBase" id="RU003744"/>
    </source>
</evidence>
<dbReference type="AlphaFoldDB" id="A0A1H5QQL8"/>
<dbReference type="PANTHER" id="PTHR35936">
    <property type="entry name" value="MEMBRANE-BOUND LYTIC MUREIN TRANSGLYCOSYLASE F"/>
    <property type="match status" value="1"/>
</dbReference>
<reference evidence="8" key="1">
    <citation type="submission" date="2016-10" db="EMBL/GenBank/DDBJ databases">
        <authorList>
            <person name="Varghese N."/>
            <person name="Submissions S."/>
        </authorList>
    </citation>
    <scope>NUCLEOTIDE SEQUENCE [LARGE SCALE GENOMIC DNA]</scope>
    <source>
        <strain evidence="8">DSM 44654</strain>
    </source>
</reference>
<feature type="chain" id="PRO_5011468130" evidence="5">
    <location>
        <begin position="25"/>
        <end position="274"/>
    </location>
</feature>
<organism evidence="7 8">
    <name type="scientific">Amycolatopsis pretoriensis</name>
    <dbReference type="NCBI Taxonomy" id="218821"/>
    <lineage>
        <taxon>Bacteria</taxon>
        <taxon>Bacillati</taxon>
        <taxon>Actinomycetota</taxon>
        <taxon>Actinomycetes</taxon>
        <taxon>Pseudonocardiales</taxon>
        <taxon>Pseudonocardiaceae</taxon>
        <taxon>Amycolatopsis</taxon>
    </lineage>
</organism>
<dbReference type="EMBL" id="FNUJ01000004">
    <property type="protein sequence ID" value="SEF28406.1"/>
    <property type="molecule type" value="Genomic_DNA"/>
</dbReference>
<proteinExistence type="inferred from homology"/>
<evidence type="ECO:0000313" key="7">
    <source>
        <dbReference type="EMBL" id="SEF28406.1"/>
    </source>
</evidence>
<evidence type="ECO:0000313" key="8">
    <source>
        <dbReference type="Proteomes" id="UP000198878"/>
    </source>
</evidence>
<feature type="signal peptide" evidence="5">
    <location>
        <begin position="1"/>
        <end position="24"/>
    </location>
</feature>
<evidence type="ECO:0000256" key="3">
    <source>
        <dbReference type="ARBA" id="ARBA00022729"/>
    </source>
</evidence>
<dbReference type="PROSITE" id="PS01039">
    <property type="entry name" value="SBP_BACTERIAL_3"/>
    <property type="match status" value="1"/>
</dbReference>
<dbReference type="Proteomes" id="UP000198878">
    <property type="component" value="Unassembled WGS sequence"/>
</dbReference>
<comment type="similarity">
    <text evidence="2 4">Belongs to the bacterial solute-binding protein 3 family.</text>
</comment>
<keyword evidence="3 5" id="KW-0732">Signal</keyword>
<dbReference type="InterPro" id="IPR018313">
    <property type="entry name" value="SBP_3_CS"/>
</dbReference>
<evidence type="ECO:0000259" key="6">
    <source>
        <dbReference type="SMART" id="SM00062"/>
    </source>
</evidence>
<dbReference type="SUPFAM" id="SSF53850">
    <property type="entry name" value="Periplasmic binding protein-like II"/>
    <property type="match status" value="1"/>
</dbReference>
<dbReference type="RefSeq" id="WP_244180300.1">
    <property type="nucleotide sequence ID" value="NZ_FNUJ01000004.1"/>
</dbReference>
<evidence type="ECO:0000256" key="1">
    <source>
        <dbReference type="ARBA" id="ARBA00004196"/>
    </source>
</evidence>
<dbReference type="GO" id="GO:0030313">
    <property type="term" value="C:cell envelope"/>
    <property type="evidence" value="ECO:0007669"/>
    <property type="project" value="UniProtKB-SubCell"/>
</dbReference>
<dbReference type="STRING" id="218821.SAMN05421837_104147"/>
<dbReference type="InterPro" id="IPR001638">
    <property type="entry name" value="Solute-binding_3/MltF_N"/>
</dbReference>
<keyword evidence="8" id="KW-1185">Reference proteome</keyword>
<evidence type="ECO:0000256" key="5">
    <source>
        <dbReference type="SAM" id="SignalP"/>
    </source>
</evidence>